<reference evidence="11" key="2">
    <citation type="submission" date="2025-08" db="UniProtKB">
        <authorList>
            <consortium name="Ensembl"/>
        </authorList>
    </citation>
    <scope>IDENTIFICATION</scope>
</reference>
<feature type="compositionally biased region" description="Pro residues" evidence="8">
    <location>
        <begin position="206"/>
        <end position="215"/>
    </location>
</feature>
<dbReference type="FunCoup" id="A0A8P0TKK1">
    <property type="interactions" value="4"/>
</dbReference>
<dbReference type="GO" id="GO:0008083">
    <property type="term" value="F:growth factor activity"/>
    <property type="evidence" value="ECO:0007669"/>
    <property type="project" value="UniProtKB-KW"/>
</dbReference>
<feature type="compositionally biased region" description="Pro residues" evidence="8">
    <location>
        <begin position="168"/>
        <end position="190"/>
    </location>
</feature>
<dbReference type="GO" id="GO:0005615">
    <property type="term" value="C:extracellular space"/>
    <property type="evidence" value="ECO:0007669"/>
    <property type="project" value="UniProtKB-ARBA"/>
</dbReference>
<feature type="compositionally biased region" description="Low complexity" evidence="8">
    <location>
        <begin position="298"/>
        <end position="317"/>
    </location>
</feature>
<comment type="caution">
    <text evidence="7">Lacks conserved residue(s) required for the propagation of feature annotation.</text>
</comment>
<dbReference type="GO" id="GO:0008284">
    <property type="term" value="P:positive regulation of cell population proliferation"/>
    <property type="evidence" value="ECO:0007669"/>
    <property type="project" value="UniProtKB-ARBA"/>
</dbReference>
<feature type="compositionally biased region" description="Low complexity" evidence="8">
    <location>
        <begin position="66"/>
        <end position="78"/>
    </location>
</feature>
<evidence type="ECO:0000256" key="7">
    <source>
        <dbReference type="PROSITE-ProRule" id="PRU00076"/>
    </source>
</evidence>
<evidence type="ECO:0000259" key="10">
    <source>
        <dbReference type="PROSITE" id="PS50026"/>
    </source>
</evidence>
<keyword evidence="6" id="KW-0497">Mitogen</keyword>
<keyword evidence="4" id="KW-0339">Growth factor</keyword>
<evidence type="ECO:0000256" key="4">
    <source>
        <dbReference type="ARBA" id="ARBA00023030"/>
    </source>
</evidence>
<gene>
    <name evidence="11" type="primary">TGFA</name>
</gene>
<dbReference type="InterPro" id="IPR000742">
    <property type="entry name" value="EGF"/>
</dbReference>
<dbReference type="FunFam" id="2.10.25.10:FF:000182">
    <property type="entry name" value="Protransforming growth factor alpha"/>
    <property type="match status" value="1"/>
</dbReference>
<dbReference type="Ensembl" id="ENSCAFT00000108314.1">
    <property type="protein sequence ID" value="ENSCAFP00000068323.1"/>
    <property type="gene ID" value="ENSCAFG00000055534.1"/>
</dbReference>
<feature type="disulfide bond" evidence="7">
    <location>
        <begin position="432"/>
        <end position="441"/>
    </location>
</feature>
<dbReference type="PRINTS" id="PR00009">
    <property type="entry name" value="EGFTGF"/>
</dbReference>
<keyword evidence="5 7" id="KW-1015">Disulfide bond</keyword>
<evidence type="ECO:0000313" key="12">
    <source>
        <dbReference type="Proteomes" id="UP000002254"/>
    </source>
</evidence>
<feature type="compositionally biased region" description="Polar residues" evidence="8">
    <location>
        <begin position="1"/>
        <end position="12"/>
    </location>
</feature>
<feature type="compositionally biased region" description="Pro residues" evidence="8">
    <location>
        <begin position="245"/>
        <end position="266"/>
    </location>
</feature>
<proteinExistence type="predicted"/>
<evidence type="ECO:0000256" key="3">
    <source>
        <dbReference type="ARBA" id="ARBA00022536"/>
    </source>
</evidence>
<feature type="compositionally biased region" description="Low complexity" evidence="8">
    <location>
        <begin position="152"/>
        <end position="167"/>
    </location>
</feature>
<sequence>MGLPFSTQTVSTCPDFKPHIPKGPPRRLPPQQPPSGSPCCATLFSPGGLGWVRWGSSHGVGPGTPEGPSSRRSPGPVGDSRLLLTLCCGRASLRSRPPHRDGASWETGRRKFSAGLWGDPPPAECEQATAKLSGPAAGPAPHPCPQHPCPQTPCTVPARSAPAHRPLAAPPQRPHPQPPPAAPPATPPSAPARSAPRSTPARSPRPRPPPPPPPHGAAAPRRGLRSEVGASCSRRGAPTSRSPRPARPAPPRPARPRPRPAPPPPRARGGAPGGREGVRAAGSRGVGSRRQPPPRFRPPAARQGRGAARRAPGPASARPRRGPALPRRRLFPRSAAPLRHSGWHRRWAGGRALQPPPRKMVPSAGRLALLALGVLLAAGQALENSTSALSARPPVAAAVVSHFNDCPDSHSQFCFHGTCRFLVQEDKPACVCHSGYVGARCEHADLLAVVAASQKKQAITALVVVSIVALAVLIIACVLIHCCQVRKHCEWCQALLCRHEKPSALLKGRAACCHSETAV</sequence>
<protein>
    <submittedName>
        <fullName evidence="11">Transforming growth factor alpha</fullName>
    </submittedName>
</protein>
<accession>A0A8P0TKK1</accession>
<keyword evidence="3 7" id="KW-0245">EGF-like domain</keyword>
<dbReference type="GO" id="GO:0051781">
    <property type="term" value="P:positive regulation of cell division"/>
    <property type="evidence" value="ECO:0007669"/>
    <property type="project" value="UniProtKB-KW"/>
</dbReference>
<dbReference type="Gene3D" id="2.10.25.10">
    <property type="entry name" value="Laminin"/>
    <property type="match status" value="1"/>
</dbReference>
<dbReference type="PANTHER" id="PTHR10740">
    <property type="entry name" value="TRANSFORMING GROWTH FACTOR ALPHA"/>
    <property type="match status" value="1"/>
</dbReference>
<evidence type="ECO:0000256" key="1">
    <source>
        <dbReference type="ARBA" id="ARBA00004239"/>
    </source>
</evidence>
<feature type="region of interest" description="Disordered" evidence="8">
    <location>
        <begin position="1"/>
        <end position="39"/>
    </location>
</feature>
<keyword evidence="9" id="KW-0472">Membrane</keyword>
<feature type="region of interest" description="Disordered" evidence="8">
    <location>
        <begin position="54"/>
        <end position="78"/>
    </location>
</feature>
<keyword evidence="9" id="KW-0812">Transmembrane</keyword>
<dbReference type="AlphaFoldDB" id="A0A8P0TKK1"/>
<feature type="region of interest" description="Disordered" evidence="8">
    <location>
        <begin position="112"/>
        <end position="337"/>
    </location>
</feature>
<evidence type="ECO:0000256" key="8">
    <source>
        <dbReference type="SAM" id="MobiDB-lite"/>
    </source>
</evidence>
<feature type="compositionally biased region" description="Low complexity" evidence="8">
    <location>
        <begin position="191"/>
        <end position="202"/>
    </location>
</feature>
<feature type="transmembrane region" description="Helical" evidence="9">
    <location>
        <begin position="458"/>
        <end position="480"/>
    </location>
</feature>
<organism evidence="11 12">
    <name type="scientific">Canis lupus familiaris</name>
    <name type="common">Dog</name>
    <name type="synonym">Canis familiaris</name>
    <dbReference type="NCBI Taxonomy" id="9615"/>
    <lineage>
        <taxon>Eukaryota</taxon>
        <taxon>Metazoa</taxon>
        <taxon>Chordata</taxon>
        <taxon>Craniata</taxon>
        <taxon>Vertebrata</taxon>
        <taxon>Euteleostomi</taxon>
        <taxon>Mammalia</taxon>
        <taxon>Eutheria</taxon>
        <taxon>Laurasiatheria</taxon>
        <taxon>Carnivora</taxon>
        <taxon>Caniformia</taxon>
        <taxon>Canidae</taxon>
        <taxon>Canis</taxon>
    </lineage>
</organism>
<keyword evidence="9" id="KW-1133">Transmembrane helix</keyword>
<feature type="compositionally biased region" description="Basic residues" evidence="8">
    <location>
        <begin position="318"/>
        <end position="331"/>
    </location>
</feature>
<reference evidence="11 12" key="1">
    <citation type="journal article" date="2005" name="Nature">
        <title>Genome sequence, comparative analysis and haplotype structure of the domestic dog.</title>
        <authorList>
            <consortium name="Broad Sequencing Platform"/>
            <person name="Lindblad-Toh K."/>
            <person name="Wade C.M."/>
            <person name="Mikkelsen T.S."/>
            <person name="Karlsson E.K."/>
            <person name="Jaffe D.B."/>
            <person name="Kamal M."/>
            <person name="Clamp M."/>
            <person name="Chang J.L."/>
            <person name="Kulbokas E.J. III"/>
            <person name="Zody M.C."/>
            <person name="Mauceli E."/>
            <person name="Xie X."/>
            <person name="Breen M."/>
            <person name="Wayne R.K."/>
            <person name="Ostrander E.A."/>
            <person name="Ponting C.P."/>
            <person name="Galibert F."/>
            <person name="Smith D.R."/>
            <person name="DeJong P.J."/>
            <person name="Kirkness E."/>
            <person name="Alvarez P."/>
            <person name="Biagi T."/>
            <person name="Brockman W."/>
            <person name="Butler J."/>
            <person name="Chin C.W."/>
            <person name="Cook A."/>
            <person name="Cuff J."/>
            <person name="Daly M.J."/>
            <person name="DeCaprio D."/>
            <person name="Gnerre S."/>
            <person name="Grabherr M."/>
            <person name="Kellis M."/>
            <person name="Kleber M."/>
            <person name="Bardeleben C."/>
            <person name="Goodstadt L."/>
            <person name="Heger A."/>
            <person name="Hitte C."/>
            <person name="Kim L."/>
            <person name="Koepfli K.P."/>
            <person name="Parker H.G."/>
            <person name="Pollinger J.P."/>
            <person name="Searle S.M."/>
            <person name="Sutter N.B."/>
            <person name="Thomas R."/>
            <person name="Webber C."/>
            <person name="Baldwin J."/>
            <person name="Abebe A."/>
            <person name="Abouelleil A."/>
            <person name="Aftuck L."/>
            <person name="Ait-Zahra M."/>
            <person name="Aldredge T."/>
            <person name="Allen N."/>
            <person name="An P."/>
            <person name="Anderson S."/>
            <person name="Antoine C."/>
            <person name="Arachchi H."/>
            <person name="Aslam A."/>
            <person name="Ayotte L."/>
            <person name="Bachantsang P."/>
            <person name="Barry A."/>
            <person name="Bayul T."/>
            <person name="Benamara M."/>
            <person name="Berlin A."/>
            <person name="Bessette D."/>
            <person name="Blitshteyn B."/>
            <person name="Bloom T."/>
            <person name="Blye J."/>
            <person name="Boguslavskiy L."/>
            <person name="Bonnet C."/>
            <person name="Boukhgalter B."/>
            <person name="Brown A."/>
            <person name="Cahill P."/>
            <person name="Calixte N."/>
            <person name="Camarata J."/>
            <person name="Cheshatsang Y."/>
            <person name="Chu J."/>
            <person name="Citroen M."/>
            <person name="Collymore A."/>
            <person name="Cooke P."/>
            <person name="Dawoe T."/>
            <person name="Daza R."/>
            <person name="Decktor K."/>
            <person name="DeGray S."/>
            <person name="Dhargay N."/>
            <person name="Dooley K."/>
            <person name="Dooley K."/>
            <person name="Dorje P."/>
            <person name="Dorjee K."/>
            <person name="Dorris L."/>
            <person name="Duffey N."/>
            <person name="Dupes A."/>
            <person name="Egbiremolen O."/>
            <person name="Elong R."/>
            <person name="Falk J."/>
            <person name="Farina A."/>
            <person name="Faro S."/>
            <person name="Ferguson D."/>
            <person name="Ferreira P."/>
            <person name="Fisher S."/>
            <person name="FitzGerald M."/>
            <person name="Foley K."/>
            <person name="Foley C."/>
            <person name="Franke A."/>
            <person name="Friedrich D."/>
            <person name="Gage D."/>
            <person name="Garber M."/>
            <person name="Gearin G."/>
            <person name="Giannoukos G."/>
            <person name="Goode T."/>
            <person name="Goyette A."/>
            <person name="Graham J."/>
            <person name="Grandbois E."/>
            <person name="Gyaltsen K."/>
            <person name="Hafez N."/>
            <person name="Hagopian D."/>
            <person name="Hagos B."/>
            <person name="Hall J."/>
            <person name="Healy C."/>
            <person name="Hegarty R."/>
            <person name="Honan T."/>
            <person name="Horn A."/>
            <person name="Houde N."/>
            <person name="Hughes L."/>
            <person name="Hunnicutt L."/>
            <person name="Husby M."/>
            <person name="Jester B."/>
            <person name="Jones C."/>
            <person name="Kamat A."/>
            <person name="Kanga B."/>
            <person name="Kells C."/>
            <person name="Khazanovich D."/>
            <person name="Kieu A.C."/>
            <person name="Kisner P."/>
            <person name="Kumar M."/>
            <person name="Lance K."/>
            <person name="Landers T."/>
            <person name="Lara M."/>
            <person name="Lee W."/>
            <person name="Leger J.P."/>
            <person name="Lennon N."/>
            <person name="Leuper L."/>
            <person name="LeVine S."/>
            <person name="Liu J."/>
            <person name="Liu X."/>
            <person name="Lokyitsang Y."/>
            <person name="Lokyitsang T."/>
            <person name="Lui A."/>
            <person name="Macdonald J."/>
            <person name="Major J."/>
            <person name="Marabella R."/>
            <person name="Maru K."/>
            <person name="Matthews C."/>
            <person name="McDonough S."/>
            <person name="Mehta T."/>
            <person name="Meldrim J."/>
            <person name="Melnikov A."/>
            <person name="Meneus L."/>
            <person name="Mihalev A."/>
            <person name="Mihova T."/>
            <person name="Miller K."/>
            <person name="Mittelman R."/>
            <person name="Mlenga V."/>
            <person name="Mulrain L."/>
            <person name="Munson G."/>
            <person name="Navidi A."/>
            <person name="Naylor J."/>
            <person name="Nguyen T."/>
            <person name="Nguyen N."/>
            <person name="Nguyen C."/>
            <person name="Nguyen T."/>
            <person name="Nicol R."/>
            <person name="Norbu N."/>
            <person name="Norbu C."/>
            <person name="Novod N."/>
            <person name="Nyima T."/>
            <person name="Olandt P."/>
            <person name="O'Neill B."/>
            <person name="O'Neill K."/>
            <person name="Osman S."/>
            <person name="Oyono L."/>
            <person name="Patti C."/>
            <person name="Perrin D."/>
            <person name="Phunkhang P."/>
            <person name="Pierre F."/>
            <person name="Priest M."/>
            <person name="Rachupka A."/>
            <person name="Raghuraman S."/>
            <person name="Rameau R."/>
            <person name="Ray V."/>
            <person name="Raymond C."/>
            <person name="Rege F."/>
            <person name="Rise C."/>
            <person name="Rogers J."/>
            <person name="Rogov P."/>
            <person name="Sahalie J."/>
            <person name="Settipalli S."/>
            <person name="Sharpe T."/>
            <person name="Shea T."/>
            <person name="Sheehan M."/>
            <person name="Sherpa N."/>
            <person name="Shi J."/>
            <person name="Shih D."/>
            <person name="Sloan J."/>
            <person name="Smith C."/>
            <person name="Sparrow T."/>
            <person name="Stalker J."/>
            <person name="Stange-Thomann N."/>
            <person name="Stavropoulos S."/>
            <person name="Stone C."/>
            <person name="Stone S."/>
            <person name="Sykes S."/>
            <person name="Tchuinga P."/>
            <person name="Tenzing P."/>
            <person name="Tesfaye S."/>
            <person name="Thoulutsang D."/>
            <person name="Thoulutsang Y."/>
            <person name="Topham K."/>
            <person name="Topping I."/>
            <person name="Tsamla T."/>
            <person name="Vassiliev H."/>
            <person name="Venkataraman V."/>
            <person name="Vo A."/>
            <person name="Wangchuk T."/>
            <person name="Wangdi T."/>
            <person name="Weiand M."/>
            <person name="Wilkinson J."/>
            <person name="Wilson A."/>
            <person name="Yadav S."/>
            <person name="Yang S."/>
            <person name="Yang X."/>
            <person name="Young G."/>
            <person name="Yu Q."/>
            <person name="Zainoun J."/>
            <person name="Zembek L."/>
            <person name="Zimmer A."/>
            <person name="Lander E.S."/>
        </authorList>
    </citation>
    <scope>NUCLEOTIDE SEQUENCE [LARGE SCALE GENOMIC DNA]</scope>
    <source>
        <strain evidence="11">Boxer</strain>
    </source>
</reference>
<evidence type="ECO:0000256" key="2">
    <source>
        <dbReference type="ARBA" id="ARBA00022525"/>
    </source>
</evidence>
<dbReference type="PROSITE" id="PS50026">
    <property type="entry name" value="EGF_3"/>
    <property type="match status" value="1"/>
</dbReference>
<evidence type="ECO:0000313" key="11">
    <source>
        <dbReference type="Ensembl" id="ENSCAFP00000068323.1"/>
    </source>
</evidence>
<comment type="subcellular location">
    <subcellularLocation>
        <location evidence="1">Secreted</location>
        <location evidence="1">Extracellular space</location>
    </subcellularLocation>
</comment>
<dbReference type="PROSITE" id="PS00022">
    <property type="entry name" value="EGF_1"/>
    <property type="match status" value="1"/>
</dbReference>
<dbReference type="PANTHER" id="PTHR10740:SF1">
    <property type="entry name" value="PROTRANSFORMING GROWTH FACTOR ALPHA"/>
    <property type="match status" value="1"/>
</dbReference>
<feature type="compositionally biased region" description="Low complexity" evidence="8">
    <location>
        <begin position="279"/>
        <end position="290"/>
    </location>
</feature>
<keyword evidence="2" id="KW-0964">Secreted</keyword>
<evidence type="ECO:0000256" key="6">
    <source>
        <dbReference type="ARBA" id="ARBA00023246"/>
    </source>
</evidence>
<evidence type="ECO:0000256" key="5">
    <source>
        <dbReference type="ARBA" id="ARBA00023157"/>
    </source>
</evidence>
<dbReference type="SUPFAM" id="SSF57196">
    <property type="entry name" value="EGF/Laminin"/>
    <property type="match status" value="1"/>
</dbReference>
<feature type="compositionally biased region" description="Low complexity" evidence="8">
    <location>
        <begin position="233"/>
        <end position="243"/>
    </location>
</feature>
<dbReference type="Proteomes" id="UP000002254">
    <property type="component" value="Chromosome 10"/>
</dbReference>
<feature type="compositionally biased region" description="Pro residues" evidence="8">
    <location>
        <begin position="21"/>
        <end position="36"/>
    </location>
</feature>
<feature type="compositionally biased region" description="Pro residues" evidence="8">
    <location>
        <begin position="138"/>
        <end position="151"/>
    </location>
</feature>
<dbReference type="PROSITE" id="PS01186">
    <property type="entry name" value="EGF_2"/>
    <property type="match status" value="1"/>
</dbReference>
<evidence type="ECO:0000256" key="9">
    <source>
        <dbReference type="SAM" id="Phobius"/>
    </source>
</evidence>
<feature type="domain" description="EGF-like" evidence="10">
    <location>
        <begin position="402"/>
        <end position="442"/>
    </location>
</feature>
<name>A0A8P0TKK1_CANLF</name>